<evidence type="ECO:0000256" key="2">
    <source>
        <dbReference type="ARBA" id="ARBA00022723"/>
    </source>
</evidence>
<feature type="domain" description="ZAD" evidence="10">
    <location>
        <begin position="94"/>
        <end position="165"/>
    </location>
</feature>
<feature type="region of interest" description="Disordered" evidence="9">
    <location>
        <begin position="288"/>
        <end position="341"/>
    </location>
</feature>
<dbReference type="PANTHER" id="PTHR13006">
    <property type="entry name" value="PAPILLOMAVIRUS REGULATORY FACTOR PRF-1"/>
    <property type="match status" value="1"/>
</dbReference>
<dbReference type="GO" id="GO:0005634">
    <property type="term" value="C:nucleus"/>
    <property type="evidence" value="ECO:0007669"/>
    <property type="project" value="UniProtKB-SubCell"/>
</dbReference>
<evidence type="ECO:0000313" key="11">
    <source>
        <dbReference type="EnsemblMetazoa" id="XP_028128202.1"/>
    </source>
</evidence>
<reference evidence="11" key="2">
    <citation type="submission" date="2025-05" db="UniProtKB">
        <authorList>
            <consortium name="EnsemblMetazoa"/>
        </authorList>
    </citation>
    <scope>IDENTIFICATION</scope>
</reference>
<dbReference type="AlphaFoldDB" id="A0A6P7F022"/>
<evidence type="ECO:0000259" key="10">
    <source>
        <dbReference type="SMART" id="SM00868"/>
    </source>
</evidence>
<keyword evidence="7" id="KW-0804">Transcription</keyword>
<gene>
    <name evidence="13" type="primary">LOC114324546</name>
</gene>
<dbReference type="SMART" id="SM00868">
    <property type="entry name" value="zf-AD"/>
    <property type="match status" value="2"/>
</dbReference>
<dbReference type="SMART" id="SM01366">
    <property type="entry name" value="c-clamp"/>
    <property type="match status" value="1"/>
</dbReference>
<dbReference type="OrthoDB" id="6765876at2759"/>
<evidence type="ECO:0000256" key="3">
    <source>
        <dbReference type="ARBA" id="ARBA00022771"/>
    </source>
</evidence>
<dbReference type="InterPro" id="IPR052253">
    <property type="entry name" value="CR1/CR2-DNA-binding_regulator"/>
</dbReference>
<evidence type="ECO:0000256" key="1">
    <source>
        <dbReference type="ARBA" id="ARBA00004123"/>
    </source>
</evidence>
<dbReference type="GO" id="GO:0000978">
    <property type="term" value="F:RNA polymerase II cis-regulatory region sequence-specific DNA binding"/>
    <property type="evidence" value="ECO:0007669"/>
    <property type="project" value="TreeGrafter"/>
</dbReference>
<dbReference type="Proteomes" id="UP001652700">
    <property type="component" value="Unplaced"/>
</dbReference>
<protein>
    <submittedName>
        <fullName evidence="13">Uncharacterized protein LOC114324546</fullName>
    </submittedName>
</protein>
<keyword evidence="12" id="KW-1185">Reference proteome</keyword>
<keyword evidence="5" id="KW-0805">Transcription regulation</keyword>
<keyword evidence="8" id="KW-0539">Nucleus</keyword>
<accession>A0A6P7F022</accession>
<keyword evidence="6" id="KW-0238">DNA-binding</keyword>
<reference evidence="13" key="1">
    <citation type="submission" date="2025-04" db="UniProtKB">
        <authorList>
            <consortium name="RefSeq"/>
        </authorList>
    </citation>
    <scope>IDENTIFICATION</scope>
    <source>
        <tissue evidence="13">Whole insect</tissue>
    </source>
</reference>
<evidence type="ECO:0000256" key="4">
    <source>
        <dbReference type="ARBA" id="ARBA00022833"/>
    </source>
</evidence>
<dbReference type="SUPFAM" id="SSF57716">
    <property type="entry name" value="Glucocorticoid receptor-like (DNA-binding domain)"/>
    <property type="match status" value="1"/>
</dbReference>
<dbReference type="EnsemblMetazoa" id="XM_028272401.2">
    <property type="protein sequence ID" value="XP_028128202.1"/>
    <property type="gene ID" value="LOC114324546"/>
</dbReference>
<evidence type="ECO:0000256" key="5">
    <source>
        <dbReference type="ARBA" id="ARBA00023015"/>
    </source>
</evidence>
<feature type="domain" description="ZAD" evidence="10">
    <location>
        <begin position="2"/>
        <end position="68"/>
    </location>
</feature>
<evidence type="ECO:0000256" key="6">
    <source>
        <dbReference type="ARBA" id="ARBA00023125"/>
    </source>
</evidence>
<dbReference type="InParanoid" id="A0A6P7F022"/>
<evidence type="ECO:0000256" key="9">
    <source>
        <dbReference type="SAM" id="MobiDB-lite"/>
    </source>
</evidence>
<evidence type="ECO:0000313" key="12">
    <source>
        <dbReference type="Proteomes" id="UP001652700"/>
    </source>
</evidence>
<dbReference type="RefSeq" id="XP_028128202.1">
    <property type="nucleotide sequence ID" value="XM_028272401.1"/>
</dbReference>
<keyword evidence="3" id="KW-0863">Zinc-finger</keyword>
<dbReference type="PANTHER" id="PTHR13006:SF9">
    <property type="entry name" value="GLUCOSE TRANSPORTER 4 ENHANCER FACTOR, ISOFORM G"/>
    <property type="match status" value="1"/>
</dbReference>
<dbReference type="GO" id="GO:0006357">
    <property type="term" value="P:regulation of transcription by RNA polymerase II"/>
    <property type="evidence" value="ECO:0007669"/>
    <property type="project" value="TreeGrafter"/>
</dbReference>
<dbReference type="GO" id="GO:0008270">
    <property type="term" value="F:zinc ion binding"/>
    <property type="evidence" value="ECO:0007669"/>
    <property type="project" value="UniProtKB-KW"/>
</dbReference>
<evidence type="ECO:0000256" key="7">
    <source>
        <dbReference type="ARBA" id="ARBA00023163"/>
    </source>
</evidence>
<keyword evidence="2" id="KW-0479">Metal-binding</keyword>
<dbReference type="GO" id="GO:0003700">
    <property type="term" value="F:DNA-binding transcription factor activity"/>
    <property type="evidence" value="ECO:0007669"/>
    <property type="project" value="TreeGrafter"/>
</dbReference>
<dbReference type="KEGG" id="dvv:114324546"/>
<dbReference type="InterPro" id="IPR012934">
    <property type="entry name" value="Znf_AD"/>
</dbReference>
<feature type="compositionally biased region" description="Basic residues" evidence="9">
    <location>
        <begin position="402"/>
        <end position="411"/>
    </location>
</feature>
<proteinExistence type="predicted"/>
<dbReference type="GeneID" id="114324546"/>
<sequence>MLCRLCLTDDNNYEKLQGAICDMLTAVLRKRFIDTIDPVICVNCLQKVQEAVKFKNEILRTDKILSLYGGSETKAVYVRDNKLCVTNKTINVKLCRTCLQLIEHNFCLNLYGRYDIINTLTLYIPEVVISEKEPSLICYKCAESFKMFSEVISMVNNTEKLINSCCTDKHITNTEEASLDYILYGHSDDLTKDSNIMLLLGDDMLFLDSESESNNPANTSEDPTKKIMQKIIEEDVDQFYKEKPDFDLQENLLADNETDSEQGNIFFGVPTHQLLIADMEGAFQNKTRYRNVEPPSLRNSFETEESSLSPGALSDAQYYEEEEEDAQEEDEDEKKSERPNSDSYIFFSNQEKCTCQNQSDGLLEQTTAQRQMCGKCKWKRIFGIGSSSESRDMDADDEANVKKPKKDGGKKKCRKAYGIEFKDMWCTQCRWKKACTRFGNNKAVNRR</sequence>
<evidence type="ECO:0000256" key="8">
    <source>
        <dbReference type="ARBA" id="ARBA00023242"/>
    </source>
</evidence>
<keyword evidence="4" id="KW-0862">Zinc</keyword>
<feature type="compositionally biased region" description="Acidic residues" evidence="9">
    <location>
        <begin position="318"/>
        <end position="332"/>
    </location>
</feature>
<feature type="region of interest" description="Disordered" evidence="9">
    <location>
        <begin position="387"/>
        <end position="411"/>
    </location>
</feature>
<comment type="subcellular location">
    <subcellularLocation>
        <location evidence="1">Nucleus</location>
    </subcellularLocation>
</comment>
<evidence type="ECO:0000313" key="13">
    <source>
        <dbReference type="RefSeq" id="XP_028128202.1"/>
    </source>
</evidence>
<organism evidence="13">
    <name type="scientific">Diabrotica virgifera virgifera</name>
    <name type="common">western corn rootworm</name>
    <dbReference type="NCBI Taxonomy" id="50390"/>
    <lineage>
        <taxon>Eukaryota</taxon>
        <taxon>Metazoa</taxon>
        <taxon>Ecdysozoa</taxon>
        <taxon>Arthropoda</taxon>
        <taxon>Hexapoda</taxon>
        <taxon>Insecta</taxon>
        <taxon>Pterygota</taxon>
        <taxon>Neoptera</taxon>
        <taxon>Endopterygota</taxon>
        <taxon>Coleoptera</taxon>
        <taxon>Polyphaga</taxon>
        <taxon>Cucujiformia</taxon>
        <taxon>Chrysomeloidea</taxon>
        <taxon>Chrysomelidae</taxon>
        <taxon>Galerucinae</taxon>
        <taxon>Diabroticina</taxon>
        <taxon>Diabroticites</taxon>
        <taxon>Diabrotica</taxon>
    </lineage>
</organism>
<name>A0A6P7F022_DIAVI</name>